<dbReference type="Pfam" id="PF13920">
    <property type="entry name" value="zf-C3HC4_3"/>
    <property type="match status" value="1"/>
</dbReference>
<proteinExistence type="predicted"/>
<dbReference type="EMBL" id="QEAN01000142">
    <property type="protein sequence ID" value="TPX46171.1"/>
    <property type="molecule type" value="Genomic_DNA"/>
</dbReference>
<feature type="compositionally biased region" description="Low complexity" evidence="5">
    <location>
        <begin position="167"/>
        <end position="187"/>
    </location>
</feature>
<evidence type="ECO:0000313" key="9">
    <source>
        <dbReference type="Proteomes" id="UP000317494"/>
    </source>
</evidence>
<evidence type="ECO:0000256" key="5">
    <source>
        <dbReference type="SAM" id="MobiDB-lite"/>
    </source>
</evidence>
<keyword evidence="3" id="KW-0862">Zinc</keyword>
<dbReference type="PROSITE" id="PS50089">
    <property type="entry name" value="ZF_RING_2"/>
    <property type="match status" value="1"/>
</dbReference>
<comment type="caution">
    <text evidence="8">The sequence shown here is derived from an EMBL/GenBank/DDBJ whole genome shotgun (WGS) entry which is preliminary data.</text>
</comment>
<evidence type="ECO:0000256" key="2">
    <source>
        <dbReference type="ARBA" id="ARBA00022771"/>
    </source>
</evidence>
<dbReference type="VEuPathDB" id="FungiDB:SeMB42_g03814"/>
<evidence type="ECO:0000256" key="4">
    <source>
        <dbReference type="PROSITE-ProRule" id="PRU00175"/>
    </source>
</evidence>
<dbReference type="PROSITE" id="PS50178">
    <property type="entry name" value="ZF_FYVE"/>
    <property type="match status" value="1"/>
</dbReference>
<dbReference type="GO" id="GO:0008270">
    <property type="term" value="F:zinc ion binding"/>
    <property type="evidence" value="ECO:0007669"/>
    <property type="project" value="UniProtKB-KW"/>
</dbReference>
<keyword evidence="1" id="KW-0479">Metal-binding</keyword>
<feature type="compositionally biased region" description="Low complexity" evidence="5">
    <location>
        <begin position="209"/>
        <end position="234"/>
    </location>
</feature>
<keyword evidence="9" id="KW-1185">Reference proteome</keyword>
<feature type="region of interest" description="Disordered" evidence="5">
    <location>
        <begin position="141"/>
        <end position="249"/>
    </location>
</feature>
<organism evidence="8 9">
    <name type="scientific">Synchytrium endobioticum</name>
    <dbReference type="NCBI Taxonomy" id="286115"/>
    <lineage>
        <taxon>Eukaryota</taxon>
        <taxon>Fungi</taxon>
        <taxon>Fungi incertae sedis</taxon>
        <taxon>Chytridiomycota</taxon>
        <taxon>Chytridiomycota incertae sedis</taxon>
        <taxon>Chytridiomycetes</taxon>
        <taxon>Synchytriales</taxon>
        <taxon>Synchytriaceae</taxon>
        <taxon>Synchytrium</taxon>
    </lineage>
</organism>
<dbReference type="PANTHER" id="PTHR14879:SF5">
    <property type="entry name" value="RING-TYPE DOMAIN-CONTAINING PROTEIN"/>
    <property type="match status" value="1"/>
</dbReference>
<dbReference type="Gene3D" id="3.30.40.10">
    <property type="entry name" value="Zinc/RING finger domain, C3HC4 (zinc finger)"/>
    <property type="match status" value="2"/>
</dbReference>
<evidence type="ECO:0000259" key="7">
    <source>
        <dbReference type="PROSITE" id="PS50178"/>
    </source>
</evidence>
<accession>A0A507D4B7</accession>
<dbReference type="InterPro" id="IPR013083">
    <property type="entry name" value="Znf_RING/FYVE/PHD"/>
</dbReference>
<feature type="domain" description="RING-type" evidence="6">
    <location>
        <begin position="312"/>
        <end position="351"/>
    </location>
</feature>
<evidence type="ECO:0000313" key="8">
    <source>
        <dbReference type="EMBL" id="TPX46171.1"/>
    </source>
</evidence>
<dbReference type="SUPFAM" id="SSF57850">
    <property type="entry name" value="RING/U-box"/>
    <property type="match status" value="1"/>
</dbReference>
<evidence type="ECO:0008006" key="10">
    <source>
        <dbReference type="Google" id="ProtNLM"/>
    </source>
</evidence>
<dbReference type="PANTHER" id="PTHR14879">
    <property type="entry name" value="CASPASE REGULATOR, RING FINGER DOMAIN-CONTAINING"/>
    <property type="match status" value="1"/>
</dbReference>
<dbReference type="SUPFAM" id="SSF57903">
    <property type="entry name" value="FYVE/PHD zinc finger"/>
    <property type="match status" value="1"/>
</dbReference>
<dbReference type="AlphaFoldDB" id="A0A507D4B7"/>
<sequence>MSHASQYSCSMDGGQLKPKDLYSICSCGQAFNIFYRRKYHCHYCLNVLCLDCLGNGTAMLDQTLGPVPVCKRCLSFLDMQSLSESELVAKPTSELRSYLDTYGIRAPSGALEKKDLARIVMNTPIDGARLAEYRRVAPSGPLEGRWGNGPNPLNSNPQHNNPLADLFPQFFQQFAPPTPASTTNPSTRPRRNSDPAARTTMPSTPYTHANPNASSSSSGASPTRASSSSNAAPPRQKQSSRGEAPSVKQIVKENMDVSQFGAGMLKLILRNARVDHLGVVEKDELITRVRRLVDNVKTEMEQVAFGSEDGLCTVCCEDVVNCVFLECGHLVCCLECATKIEKSTRECPICRNRIVRVAHVFRA</sequence>
<gene>
    <name evidence="8" type="ORF">SeMB42_g03814</name>
</gene>
<evidence type="ECO:0000259" key="6">
    <source>
        <dbReference type="PROSITE" id="PS50089"/>
    </source>
</evidence>
<protein>
    <recommendedName>
        <fullName evidence="10">RING-type domain-containing protein</fullName>
    </recommendedName>
</protein>
<dbReference type="InterPro" id="IPR001841">
    <property type="entry name" value="Znf_RING"/>
</dbReference>
<evidence type="ECO:0000256" key="1">
    <source>
        <dbReference type="ARBA" id="ARBA00022723"/>
    </source>
</evidence>
<name>A0A507D4B7_9FUNG</name>
<dbReference type="InterPro" id="IPR051728">
    <property type="entry name" value="RING-FYVE_E3_ubiquitin-ligase"/>
</dbReference>
<dbReference type="InterPro" id="IPR017455">
    <property type="entry name" value="Znf_FYVE-rel"/>
</dbReference>
<keyword evidence="2 4" id="KW-0863">Zinc-finger</keyword>
<feature type="domain" description="FYVE-type" evidence="7">
    <location>
        <begin position="27"/>
        <end position="78"/>
    </location>
</feature>
<feature type="compositionally biased region" description="Polar residues" evidence="5">
    <location>
        <begin position="151"/>
        <end position="161"/>
    </location>
</feature>
<dbReference type="InterPro" id="IPR000306">
    <property type="entry name" value="Znf_FYVE"/>
</dbReference>
<reference evidence="8 9" key="1">
    <citation type="journal article" date="2019" name="Sci. Rep.">
        <title>Comparative genomics of chytrid fungi reveal insights into the obligate biotrophic and pathogenic lifestyle of Synchytrium endobioticum.</title>
        <authorList>
            <person name="van de Vossenberg B.T.L.H."/>
            <person name="Warris S."/>
            <person name="Nguyen H.D.T."/>
            <person name="van Gent-Pelzer M.P.E."/>
            <person name="Joly D.L."/>
            <person name="van de Geest H.C."/>
            <person name="Bonants P.J.M."/>
            <person name="Smith D.S."/>
            <person name="Levesque C.A."/>
            <person name="van der Lee T.A.J."/>
        </authorList>
    </citation>
    <scope>NUCLEOTIDE SEQUENCE [LARGE SCALE GENOMIC DNA]</scope>
    <source>
        <strain evidence="8 9">MB42</strain>
    </source>
</reference>
<dbReference type="InterPro" id="IPR011011">
    <property type="entry name" value="Znf_FYVE_PHD"/>
</dbReference>
<dbReference type="Proteomes" id="UP000317494">
    <property type="component" value="Unassembled WGS sequence"/>
</dbReference>
<dbReference type="Pfam" id="PF01363">
    <property type="entry name" value="FYVE"/>
    <property type="match status" value="1"/>
</dbReference>
<evidence type="ECO:0000256" key="3">
    <source>
        <dbReference type="ARBA" id="ARBA00022833"/>
    </source>
</evidence>